<gene>
    <name evidence="2" type="ORF">ERS450000_04861</name>
</gene>
<dbReference type="PROSITE" id="PS51707">
    <property type="entry name" value="CYTH"/>
    <property type="match status" value="1"/>
</dbReference>
<dbReference type="SMART" id="SM01118">
    <property type="entry name" value="CYTH"/>
    <property type="match status" value="1"/>
</dbReference>
<evidence type="ECO:0000313" key="3">
    <source>
        <dbReference type="Proteomes" id="UP000057820"/>
    </source>
</evidence>
<dbReference type="Gene3D" id="2.40.320.10">
    <property type="entry name" value="Hypothetical Protein Pfu-838710-001"/>
    <property type="match status" value="1"/>
</dbReference>
<dbReference type="KEGG" id="nfr:ERS450000_04861"/>
<dbReference type="InterPro" id="IPR033469">
    <property type="entry name" value="CYTH-like_dom_sf"/>
</dbReference>
<dbReference type="Pfam" id="PF01928">
    <property type="entry name" value="CYTH"/>
    <property type="match status" value="1"/>
</dbReference>
<proteinExistence type="predicted"/>
<feature type="domain" description="CYTH" evidence="1">
    <location>
        <begin position="1"/>
        <end position="182"/>
    </location>
</feature>
<dbReference type="SUPFAM" id="SSF55154">
    <property type="entry name" value="CYTH-like phosphatases"/>
    <property type="match status" value="1"/>
</dbReference>
<dbReference type="PANTHER" id="PTHR21028">
    <property type="entry name" value="SI:CH211-156B7.4"/>
    <property type="match status" value="1"/>
</dbReference>
<dbReference type="InterPro" id="IPR023577">
    <property type="entry name" value="CYTH_domain"/>
</dbReference>
<geneLocation type="plasmid" evidence="2">
    <name>2</name>
</geneLocation>
<accession>A0A0H5P2Z5</accession>
<dbReference type="Proteomes" id="UP000057820">
    <property type="component" value="Plasmid 2"/>
</dbReference>
<dbReference type="EMBL" id="LN868939">
    <property type="protein sequence ID" value="CRY82245.1"/>
    <property type="molecule type" value="Genomic_DNA"/>
</dbReference>
<dbReference type="InterPro" id="IPR008173">
    <property type="entry name" value="Adenylyl_cyclase_CyaB"/>
</dbReference>
<reference evidence="3" key="1">
    <citation type="submission" date="2015-03" db="EMBL/GenBank/DDBJ databases">
        <authorList>
            <consortium name="Pathogen Informatics"/>
        </authorList>
    </citation>
    <scope>NUCLEOTIDE SEQUENCE [LARGE SCALE GENOMIC DNA]</scope>
    <source>
        <strain evidence="3">NCTC11134</strain>
        <plasmid evidence="3">2</plasmid>
    </source>
</reference>
<dbReference type="AlphaFoldDB" id="A0A0H5P2Z5"/>
<dbReference type="CDD" id="cd07890">
    <property type="entry name" value="CYTH-like_AC_IV-like"/>
    <property type="match status" value="1"/>
</dbReference>
<name>A0A0H5P2Z5_NOCFR</name>
<dbReference type="RefSeq" id="WP_060594327.1">
    <property type="nucleotide sequence ID" value="NZ_CAACYE020000001.1"/>
</dbReference>
<evidence type="ECO:0000259" key="1">
    <source>
        <dbReference type="PROSITE" id="PS51707"/>
    </source>
</evidence>
<organism evidence="2 3">
    <name type="scientific">Nocardia farcinica</name>
    <dbReference type="NCBI Taxonomy" id="37329"/>
    <lineage>
        <taxon>Bacteria</taxon>
        <taxon>Bacillati</taxon>
        <taxon>Actinomycetota</taxon>
        <taxon>Actinomycetes</taxon>
        <taxon>Mycobacteriales</taxon>
        <taxon>Nocardiaceae</taxon>
        <taxon>Nocardia</taxon>
    </lineage>
</organism>
<keyword evidence="2" id="KW-0614">Plasmid</keyword>
<sequence>MIEAEYKARLTAPDQVRAALHERATPDTVSYQDTYYDTSTGDLDRTGRELRLRTIEDRCGNRHHVLTFKDPAVDEATGSKPEFETLVTDRDGMHDIITRLGYQPNLSFTKRCENFQFTAAGRRMLATIAQVPEIDGTYLELETQAEEPDLPQAFAELRAILTELGVTPEELTTELYTDAVRHARQPSAAPSGRNG</sequence>
<dbReference type="PANTHER" id="PTHR21028:SF2">
    <property type="entry name" value="CYTH DOMAIN-CONTAINING PROTEIN"/>
    <property type="match status" value="1"/>
</dbReference>
<evidence type="ECO:0000313" key="2">
    <source>
        <dbReference type="EMBL" id="CRY82245.1"/>
    </source>
</evidence>
<protein>
    <submittedName>
        <fullName evidence="2">Putative adenylyl cyclase CyaB</fullName>
    </submittedName>
</protein>